<reference evidence="3" key="2">
    <citation type="journal article" date="2014" name="ISME J.">
        <title>Microbial stratification in low pH oxic and suboxic macroscopic growths along an acid mine drainage.</title>
        <authorList>
            <person name="Mendez-Garcia C."/>
            <person name="Mesa V."/>
            <person name="Sprenger R.R."/>
            <person name="Richter M."/>
            <person name="Diez M.S."/>
            <person name="Solano J."/>
            <person name="Bargiela R."/>
            <person name="Golyshina O.V."/>
            <person name="Manteca A."/>
            <person name="Ramos J.L."/>
            <person name="Gallego J.R."/>
            <person name="Llorente I."/>
            <person name="Martins Dos Santos V.A."/>
            <person name="Jensen O.N."/>
            <person name="Pelaez A.I."/>
            <person name="Sanchez J."/>
            <person name="Ferrer M."/>
        </authorList>
    </citation>
    <scope>NUCLEOTIDE SEQUENCE</scope>
</reference>
<organism evidence="3">
    <name type="scientific">mine drainage metagenome</name>
    <dbReference type="NCBI Taxonomy" id="410659"/>
    <lineage>
        <taxon>unclassified sequences</taxon>
        <taxon>metagenomes</taxon>
        <taxon>ecological metagenomes</taxon>
    </lineage>
</organism>
<evidence type="ECO:0000256" key="1">
    <source>
        <dbReference type="ARBA" id="ARBA00022729"/>
    </source>
</evidence>
<comment type="caution">
    <text evidence="3">The sequence shown here is derived from an EMBL/GenBank/DDBJ whole genome shotgun (WGS) entry which is preliminary data.</text>
</comment>
<keyword evidence="1" id="KW-0732">Signal</keyword>
<evidence type="ECO:0000259" key="2">
    <source>
        <dbReference type="Pfam" id="PF13505"/>
    </source>
</evidence>
<accession>T1B2F5</accession>
<dbReference type="InterPro" id="IPR027385">
    <property type="entry name" value="Beta-barrel_OMP"/>
</dbReference>
<dbReference type="SUPFAM" id="SSF56925">
    <property type="entry name" value="OMPA-like"/>
    <property type="match status" value="1"/>
</dbReference>
<evidence type="ECO:0000313" key="3">
    <source>
        <dbReference type="EMBL" id="EQD67041.1"/>
    </source>
</evidence>
<dbReference type="EMBL" id="AUZX01005636">
    <property type="protein sequence ID" value="EQD67041.1"/>
    <property type="molecule type" value="Genomic_DNA"/>
</dbReference>
<name>T1B2F5_9ZZZZ</name>
<dbReference type="Pfam" id="PF13505">
    <property type="entry name" value="OMP_b-brl"/>
    <property type="match status" value="1"/>
</dbReference>
<dbReference type="Gene3D" id="2.40.160.20">
    <property type="match status" value="1"/>
</dbReference>
<proteinExistence type="predicted"/>
<dbReference type="InterPro" id="IPR011250">
    <property type="entry name" value="OMP/PagP_B-barrel"/>
</dbReference>
<sequence>MKRKGLYALIALVVAGSSMGTAQAVDYGNWYIAPRLGVLVPDSKRDTQNSVLGGLGVGFWVNPNFAVDLEYTLNDANYKSSSPFATHQWQTQSLGVTGRYFIGDGQAYAGWRPFVAGGIGMYGHNAFNAPGGWGPGFLVGGGVQRALTDRVALRGEIDYRWNRDTVSLPTTTNYGDWAATLGLVI</sequence>
<gene>
    <name evidence="3" type="ORF">B1A_07869</name>
</gene>
<protein>
    <submittedName>
        <fullName evidence="3">OmpA family outer membrane protein</fullName>
    </submittedName>
</protein>
<feature type="non-terminal residue" evidence="3">
    <location>
        <position position="185"/>
    </location>
</feature>
<reference evidence="3" key="1">
    <citation type="submission" date="2013-08" db="EMBL/GenBank/DDBJ databases">
        <authorList>
            <person name="Mendez C."/>
            <person name="Richter M."/>
            <person name="Ferrer M."/>
            <person name="Sanchez J."/>
        </authorList>
    </citation>
    <scope>NUCLEOTIDE SEQUENCE</scope>
</reference>
<dbReference type="AlphaFoldDB" id="T1B2F5"/>
<feature type="domain" description="Outer membrane protein beta-barrel" evidence="2">
    <location>
        <begin position="10"/>
        <end position="170"/>
    </location>
</feature>